<dbReference type="Pfam" id="PF00005">
    <property type="entry name" value="ABC_tran"/>
    <property type="match status" value="1"/>
</dbReference>
<dbReference type="GO" id="GO:0005304">
    <property type="term" value="F:L-valine transmembrane transporter activity"/>
    <property type="evidence" value="ECO:0007669"/>
    <property type="project" value="TreeGrafter"/>
</dbReference>
<dbReference type="PANTHER" id="PTHR45772">
    <property type="entry name" value="CONSERVED COMPONENT OF ABC TRANSPORTER FOR NATURAL AMINO ACIDS-RELATED"/>
    <property type="match status" value="1"/>
</dbReference>
<dbReference type="SUPFAM" id="SSF52540">
    <property type="entry name" value="P-loop containing nucleoside triphosphate hydrolases"/>
    <property type="match status" value="1"/>
</dbReference>
<dbReference type="AlphaFoldDB" id="A0A7S8EBZ7"/>
<dbReference type="GO" id="GO:1903805">
    <property type="term" value="P:L-valine import across plasma membrane"/>
    <property type="evidence" value="ECO:0007669"/>
    <property type="project" value="TreeGrafter"/>
</dbReference>
<evidence type="ECO:0000256" key="1">
    <source>
        <dbReference type="ARBA" id="ARBA00022448"/>
    </source>
</evidence>
<keyword evidence="1" id="KW-0813">Transport</keyword>
<accession>A0A7S8EBZ7</accession>
<dbReference type="CDD" id="cd03219">
    <property type="entry name" value="ABC_Mj1267_LivG_branched"/>
    <property type="match status" value="1"/>
</dbReference>
<keyword evidence="2" id="KW-0547">Nucleotide-binding</keyword>
<feature type="domain" description="ABC transporter" evidence="4">
    <location>
        <begin position="2"/>
        <end position="251"/>
    </location>
</feature>
<reference evidence="5 6" key="1">
    <citation type="submission" date="2020-02" db="EMBL/GenBank/DDBJ databases">
        <authorList>
            <person name="Zheng R.K."/>
            <person name="Sun C.M."/>
        </authorList>
    </citation>
    <scope>NUCLEOTIDE SEQUENCE [LARGE SCALE GENOMIC DNA]</scope>
    <source>
        <strain evidence="6">rifampicinis</strain>
    </source>
</reference>
<dbReference type="GO" id="GO:0015192">
    <property type="term" value="F:L-phenylalanine transmembrane transporter activity"/>
    <property type="evidence" value="ECO:0007669"/>
    <property type="project" value="TreeGrafter"/>
</dbReference>
<proteinExistence type="predicted"/>
<dbReference type="Gene3D" id="3.40.50.300">
    <property type="entry name" value="P-loop containing nucleotide triphosphate hydrolases"/>
    <property type="match status" value="1"/>
</dbReference>
<dbReference type="RefSeq" id="WP_195172012.1">
    <property type="nucleotide sequence ID" value="NZ_CP062983.1"/>
</dbReference>
<dbReference type="GO" id="GO:0005886">
    <property type="term" value="C:plasma membrane"/>
    <property type="evidence" value="ECO:0007669"/>
    <property type="project" value="TreeGrafter"/>
</dbReference>
<dbReference type="Proteomes" id="UP000594468">
    <property type="component" value="Chromosome"/>
</dbReference>
<dbReference type="GO" id="GO:0015808">
    <property type="term" value="P:L-alanine transport"/>
    <property type="evidence" value="ECO:0007669"/>
    <property type="project" value="TreeGrafter"/>
</dbReference>
<organism evidence="5 6">
    <name type="scientific">Phototrophicus methaneseepsis</name>
    <dbReference type="NCBI Taxonomy" id="2710758"/>
    <lineage>
        <taxon>Bacteria</taxon>
        <taxon>Bacillati</taxon>
        <taxon>Chloroflexota</taxon>
        <taxon>Candidatus Thermofontia</taxon>
        <taxon>Phototrophicales</taxon>
        <taxon>Phototrophicaceae</taxon>
        <taxon>Phototrophicus</taxon>
    </lineage>
</organism>
<dbReference type="InterPro" id="IPR032823">
    <property type="entry name" value="BCA_ABC_TP_C"/>
</dbReference>
<dbReference type="Pfam" id="PF12399">
    <property type="entry name" value="BCA_ABC_TP_C"/>
    <property type="match status" value="1"/>
</dbReference>
<dbReference type="FunFam" id="3.40.50.300:FF:000421">
    <property type="entry name" value="Branched-chain amino acid ABC transporter ATP-binding protein"/>
    <property type="match status" value="1"/>
</dbReference>
<dbReference type="InterPro" id="IPR051120">
    <property type="entry name" value="ABC_AA/LPS_Transport"/>
</dbReference>
<dbReference type="SMART" id="SM00382">
    <property type="entry name" value="AAA"/>
    <property type="match status" value="1"/>
</dbReference>
<evidence type="ECO:0000256" key="3">
    <source>
        <dbReference type="ARBA" id="ARBA00022840"/>
    </source>
</evidence>
<dbReference type="GO" id="GO:0005524">
    <property type="term" value="F:ATP binding"/>
    <property type="evidence" value="ECO:0007669"/>
    <property type="project" value="UniProtKB-KW"/>
</dbReference>
<dbReference type="EMBL" id="CP062983">
    <property type="protein sequence ID" value="QPC83948.1"/>
    <property type="molecule type" value="Genomic_DNA"/>
</dbReference>
<dbReference type="GO" id="GO:0016887">
    <property type="term" value="F:ATP hydrolysis activity"/>
    <property type="evidence" value="ECO:0007669"/>
    <property type="project" value="InterPro"/>
</dbReference>
<sequence length="257" mass="28492">MLKLQDVSRRFGGLQALSDVTITVPDGRVVGLIGPNGAGKTTLINVISGLDHPTSGTIHFDGMSIQKMPPHKVTRLGIARTYQNIHLFGEMTTRENLMVAQHKRGTSSILSSIFYTPAFRRETHQFEAEADALLDQFRLQDVAEAPAESLPYGDQRRLEMARAFATEPRLLLLDEPTAGMNPTETRALGDQILMLMQSHHDLSVLVIEHDMSLIHQVCDEVYVLNFGKIIAHGTPAEIRDNPIVVEAYLGKEDSELI</sequence>
<dbReference type="GO" id="GO:1903806">
    <property type="term" value="P:L-isoleucine import across plasma membrane"/>
    <property type="evidence" value="ECO:0007669"/>
    <property type="project" value="TreeGrafter"/>
</dbReference>
<dbReference type="InterPro" id="IPR027417">
    <property type="entry name" value="P-loop_NTPase"/>
</dbReference>
<dbReference type="GO" id="GO:0015188">
    <property type="term" value="F:L-isoleucine transmembrane transporter activity"/>
    <property type="evidence" value="ECO:0007669"/>
    <property type="project" value="TreeGrafter"/>
</dbReference>
<gene>
    <name evidence="5" type="ORF">G4Y79_06095</name>
</gene>
<evidence type="ECO:0000259" key="4">
    <source>
        <dbReference type="PROSITE" id="PS50893"/>
    </source>
</evidence>
<evidence type="ECO:0000256" key="2">
    <source>
        <dbReference type="ARBA" id="ARBA00022741"/>
    </source>
</evidence>
<dbReference type="KEGG" id="pmet:G4Y79_06095"/>
<dbReference type="PANTHER" id="PTHR45772:SF7">
    <property type="entry name" value="AMINO ACID ABC TRANSPORTER ATP-BINDING PROTEIN"/>
    <property type="match status" value="1"/>
</dbReference>
<evidence type="ECO:0000313" key="6">
    <source>
        <dbReference type="Proteomes" id="UP000594468"/>
    </source>
</evidence>
<name>A0A7S8EBZ7_9CHLR</name>
<dbReference type="GO" id="GO:0042941">
    <property type="term" value="P:D-alanine transmembrane transport"/>
    <property type="evidence" value="ECO:0007669"/>
    <property type="project" value="TreeGrafter"/>
</dbReference>
<keyword evidence="6" id="KW-1185">Reference proteome</keyword>
<dbReference type="PROSITE" id="PS50893">
    <property type="entry name" value="ABC_TRANSPORTER_2"/>
    <property type="match status" value="1"/>
</dbReference>
<evidence type="ECO:0000313" key="5">
    <source>
        <dbReference type="EMBL" id="QPC83948.1"/>
    </source>
</evidence>
<dbReference type="InterPro" id="IPR003593">
    <property type="entry name" value="AAA+_ATPase"/>
</dbReference>
<protein>
    <submittedName>
        <fullName evidence="5">ABC transporter ATP-binding protein</fullName>
    </submittedName>
</protein>
<dbReference type="InterPro" id="IPR003439">
    <property type="entry name" value="ABC_transporter-like_ATP-bd"/>
</dbReference>
<keyword evidence="3 5" id="KW-0067">ATP-binding</keyword>